<dbReference type="Gene3D" id="3.30.70.20">
    <property type="match status" value="1"/>
</dbReference>
<evidence type="ECO:0000256" key="1">
    <source>
        <dbReference type="SAM" id="MobiDB-lite"/>
    </source>
</evidence>
<protein>
    <submittedName>
        <fullName evidence="3">Coenzyme F420 hydrogenase</fullName>
    </submittedName>
</protein>
<evidence type="ECO:0000313" key="4">
    <source>
        <dbReference type="Proteomes" id="UP000504882"/>
    </source>
</evidence>
<organism evidence="3 4">
    <name type="scientific">Occultella glacieicola</name>
    <dbReference type="NCBI Taxonomy" id="2518684"/>
    <lineage>
        <taxon>Bacteria</taxon>
        <taxon>Bacillati</taxon>
        <taxon>Actinomycetota</taxon>
        <taxon>Actinomycetes</taxon>
        <taxon>Micrococcales</taxon>
        <taxon>Ruaniaceae</taxon>
        <taxon>Occultella</taxon>
    </lineage>
</organism>
<dbReference type="PROSITE" id="PS51379">
    <property type="entry name" value="4FE4S_FER_2"/>
    <property type="match status" value="1"/>
</dbReference>
<dbReference type="InterPro" id="IPR045220">
    <property type="entry name" value="FRHB/FDHB/HCAR-like"/>
</dbReference>
<comment type="caution">
    <text evidence="3">The sequence shown here is derived from an EMBL/GenBank/DDBJ whole genome shotgun (WGS) entry which is preliminary data.</text>
</comment>
<feature type="domain" description="4Fe-4S ferredoxin-type" evidence="2">
    <location>
        <begin position="121"/>
        <end position="149"/>
    </location>
</feature>
<evidence type="ECO:0000259" key="2">
    <source>
        <dbReference type="PROSITE" id="PS51379"/>
    </source>
</evidence>
<feature type="region of interest" description="Disordered" evidence="1">
    <location>
        <begin position="50"/>
        <end position="102"/>
    </location>
</feature>
<accession>A0ABY2E6V1</accession>
<dbReference type="PANTHER" id="PTHR31332:SF0">
    <property type="entry name" value="7-HYDROXYMETHYL CHLOROPHYLL A REDUCTASE, CHLOROPLASTIC"/>
    <property type="match status" value="1"/>
</dbReference>
<gene>
    <name evidence="3" type="ORF">EXU48_11325</name>
</gene>
<dbReference type="InterPro" id="IPR017896">
    <property type="entry name" value="4Fe4S_Fe-S-bd"/>
</dbReference>
<keyword evidence="4" id="KW-1185">Reference proteome</keyword>
<feature type="compositionally biased region" description="Low complexity" evidence="1">
    <location>
        <begin position="69"/>
        <end position="81"/>
    </location>
</feature>
<dbReference type="PANTHER" id="PTHR31332">
    <property type="entry name" value="7-HYDROXYMETHYL CHLOROPHYLL A REDUCTASE, CHLOROPLASTIC"/>
    <property type="match status" value="1"/>
</dbReference>
<dbReference type="InterPro" id="IPR007516">
    <property type="entry name" value="Co_F420_Hydgase/DH_bsu_N"/>
</dbReference>
<dbReference type="SUPFAM" id="SSF54862">
    <property type="entry name" value="4Fe-4S ferredoxins"/>
    <property type="match status" value="1"/>
</dbReference>
<dbReference type="Pfam" id="PF04432">
    <property type="entry name" value="FrhB_FdhB_C"/>
    <property type="match status" value="1"/>
</dbReference>
<proteinExistence type="predicted"/>
<evidence type="ECO:0000313" key="3">
    <source>
        <dbReference type="EMBL" id="TDE94041.1"/>
    </source>
</evidence>
<dbReference type="Pfam" id="PF04422">
    <property type="entry name" value="FrhB_FdhB_N"/>
    <property type="match status" value="1"/>
</dbReference>
<reference evidence="3 4" key="1">
    <citation type="submission" date="2019-03" db="EMBL/GenBank/DDBJ databases">
        <title>Genomic features of bacteria from cold environments.</title>
        <authorList>
            <person name="Shen L."/>
        </authorList>
    </citation>
    <scope>NUCLEOTIDE SEQUENCE [LARGE SCALE GENOMIC DNA]</scope>
    <source>
        <strain evidence="4">T3246-1</strain>
    </source>
</reference>
<sequence>MVHLPDGLVRRQPDALHDRFPLDRNPDIRLRLQRQDPGCLRELRHGVAGGRCPQDRGRGGRRRDDGILRRPLPAAGPVGAGHARGRRGVAGSTARCPDRRGGLVQVRRRERDRVNSRLDSIDAVVDAHLCTGCGVCAYLRPDALRMTDVDGVGVRPLPIVGITSGVAGDALAACPGRALQHDEEALADAPFGGEWGPILDLYECWATDPEVRHRGSSGGVVSALAAHAVTSGAAVGALQVQARADAPLLNETRLNRTYADIVSAAGSRYSPANPCERLDLVESAEGPSVVVGKPCDIAATRAAAQRRPELAEKVGLTIGIFCAGTPSTAGTADLVRGLGIDPTEVERLDYRGEGWPGEFRLRTRSGETRSLSYAESWGSLTKRRQWRCMICPDHTGEFADLSVGDPWYRRTEGQDGRSLVVVRTERGRAALLRALADGAVEGGPLPLEKLPASQPSLETTRGALWGRLLTLRLARVGTPRYRGLPTFRLWLKLGLSEKFSSFAGTVRRIKVRGLRRPEFMREER</sequence>
<name>A0ABY2E6V1_9MICO</name>
<dbReference type="Proteomes" id="UP000504882">
    <property type="component" value="Unassembled WGS sequence"/>
</dbReference>
<feature type="compositionally biased region" description="Basic and acidic residues" evidence="1">
    <location>
        <begin position="53"/>
        <end position="68"/>
    </location>
</feature>
<dbReference type="InterPro" id="IPR007525">
    <property type="entry name" value="FrhB_FdhB_C"/>
</dbReference>
<dbReference type="EMBL" id="SMNA01000005">
    <property type="protein sequence ID" value="TDE94041.1"/>
    <property type="molecule type" value="Genomic_DNA"/>
</dbReference>